<proteinExistence type="predicted"/>
<name>A0A1Y1VX49_9FUNG</name>
<reference evidence="1 2" key="1">
    <citation type="submission" date="2016-07" db="EMBL/GenBank/DDBJ databases">
        <title>Pervasive Adenine N6-methylation of Active Genes in Fungi.</title>
        <authorList>
            <consortium name="DOE Joint Genome Institute"/>
            <person name="Mondo S.J."/>
            <person name="Dannebaum R.O."/>
            <person name="Kuo R.C."/>
            <person name="Labutti K."/>
            <person name="Haridas S."/>
            <person name="Kuo A."/>
            <person name="Salamov A."/>
            <person name="Ahrendt S.R."/>
            <person name="Lipzen A."/>
            <person name="Sullivan W."/>
            <person name="Andreopoulos W.B."/>
            <person name="Clum A."/>
            <person name="Lindquist E."/>
            <person name="Daum C."/>
            <person name="Ramamoorthy G.K."/>
            <person name="Gryganskyi A."/>
            <person name="Culley D."/>
            <person name="Magnuson J.K."/>
            <person name="James T.Y."/>
            <person name="O'Malley M.A."/>
            <person name="Stajich J.E."/>
            <person name="Spatafora J.W."/>
            <person name="Visel A."/>
            <person name="Grigoriev I.V."/>
        </authorList>
    </citation>
    <scope>NUCLEOTIDE SEQUENCE [LARGE SCALE GENOMIC DNA]</scope>
    <source>
        <strain evidence="1 2">ATCC 12442</strain>
    </source>
</reference>
<dbReference type="AlphaFoldDB" id="A0A1Y1VX49"/>
<dbReference type="EMBL" id="MCFD01000021">
    <property type="protein sequence ID" value="ORX65783.1"/>
    <property type="molecule type" value="Genomic_DNA"/>
</dbReference>
<gene>
    <name evidence="1" type="ORF">DL89DRAFT_260750</name>
</gene>
<dbReference type="GeneID" id="63802465"/>
<accession>A0A1Y1VX49</accession>
<evidence type="ECO:0000313" key="2">
    <source>
        <dbReference type="Proteomes" id="UP000193922"/>
    </source>
</evidence>
<dbReference type="Proteomes" id="UP000193922">
    <property type="component" value="Unassembled WGS sequence"/>
</dbReference>
<organism evidence="1 2">
    <name type="scientific">Linderina pennispora</name>
    <dbReference type="NCBI Taxonomy" id="61395"/>
    <lineage>
        <taxon>Eukaryota</taxon>
        <taxon>Fungi</taxon>
        <taxon>Fungi incertae sedis</taxon>
        <taxon>Zoopagomycota</taxon>
        <taxon>Kickxellomycotina</taxon>
        <taxon>Kickxellomycetes</taxon>
        <taxon>Kickxellales</taxon>
        <taxon>Kickxellaceae</taxon>
        <taxon>Linderina</taxon>
    </lineage>
</organism>
<protein>
    <submittedName>
        <fullName evidence="1">Uncharacterized protein</fullName>
    </submittedName>
</protein>
<keyword evidence="2" id="KW-1185">Reference proteome</keyword>
<comment type="caution">
    <text evidence="1">The sequence shown here is derived from an EMBL/GenBank/DDBJ whole genome shotgun (WGS) entry which is preliminary data.</text>
</comment>
<evidence type="ECO:0000313" key="1">
    <source>
        <dbReference type="EMBL" id="ORX65783.1"/>
    </source>
</evidence>
<dbReference type="RefSeq" id="XP_040739876.1">
    <property type="nucleotide sequence ID" value="XM_040885817.1"/>
</dbReference>
<sequence>MRSAAASQTPTGRTTISVTLPWMACNEQTRLPAAAAAPLLYHHPLPPLPLHTTTTISDYCSSCAVGKHVSEPATAITTHWLNPDSHQPDTSSLVVELGAWFGMPCRWSRLSVGLSGSSTPTKRAQCQQRAGCLQACRSRVRCVKQTTTSGSRANTSSADTHGFQISTPAGGGYWTLCSRDARDLREGNPRINDASKAPLASSQ</sequence>